<protein>
    <submittedName>
        <fullName evidence="1">Uncharacterized protein</fullName>
    </submittedName>
</protein>
<dbReference type="RefSeq" id="WP_113888714.1">
    <property type="nucleotide sequence ID" value="NZ_QNRK01000007.1"/>
</dbReference>
<comment type="caution">
    <text evidence="1">The sequence shown here is derived from an EMBL/GenBank/DDBJ whole genome shotgun (WGS) entry which is preliminary data.</text>
</comment>
<dbReference type="EMBL" id="QNRK01000007">
    <property type="protein sequence ID" value="RBP15906.1"/>
    <property type="molecule type" value="Genomic_DNA"/>
</dbReference>
<organism evidence="1 2">
    <name type="scientific">Roseiarcus fermentans</name>
    <dbReference type="NCBI Taxonomy" id="1473586"/>
    <lineage>
        <taxon>Bacteria</taxon>
        <taxon>Pseudomonadati</taxon>
        <taxon>Pseudomonadota</taxon>
        <taxon>Alphaproteobacteria</taxon>
        <taxon>Hyphomicrobiales</taxon>
        <taxon>Roseiarcaceae</taxon>
        <taxon>Roseiarcus</taxon>
    </lineage>
</organism>
<sequence>MTDPDAASPVSPHRARRMFAALIGGAGPEEIGAEENLGADAVARALSAELARRWTPTVGEYAKIQIARLETFCLRLMDRVEAGELAAVDRALKILDRLDRYHGFHRASPALEPYLETHRERLLAKLNAAAANLADADLDAPGDA</sequence>
<name>A0A366FP48_9HYPH</name>
<dbReference type="Proteomes" id="UP000253529">
    <property type="component" value="Unassembled WGS sequence"/>
</dbReference>
<gene>
    <name evidence="1" type="ORF">DFR50_107176</name>
</gene>
<evidence type="ECO:0000313" key="1">
    <source>
        <dbReference type="EMBL" id="RBP15906.1"/>
    </source>
</evidence>
<evidence type="ECO:0000313" key="2">
    <source>
        <dbReference type="Proteomes" id="UP000253529"/>
    </source>
</evidence>
<keyword evidence="2" id="KW-1185">Reference proteome</keyword>
<reference evidence="1 2" key="1">
    <citation type="submission" date="2018-06" db="EMBL/GenBank/DDBJ databases">
        <title>Genomic Encyclopedia of Type Strains, Phase IV (KMG-IV): sequencing the most valuable type-strain genomes for metagenomic binning, comparative biology and taxonomic classification.</title>
        <authorList>
            <person name="Goeker M."/>
        </authorList>
    </citation>
    <scope>NUCLEOTIDE SEQUENCE [LARGE SCALE GENOMIC DNA]</scope>
    <source>
        <strain evidence="1 2">DSM 24875</strain>
    </source>
</reference>
<dbReference type="AlphaFoldDB" id="A0A366FP48"/>
<accession>A0A366FP48</accession>
<proteinExistence type="predicted"/>